<keyword evidence="5 11" id="KW-0812">Transmembrane</keyword>
<dbReference type="PANTHER" id="PTHR20996">
    <property type="entry name" value="NUCLEAR ENVELOPE PHOSPHATASE-REGULATORY SUBUNIT 1"/>
    <property type="match status" value="1"/>
</dbReference>
<keyword evidence="12" id="KW-1185">Reference proteome</keyword>
<comment type="subcellular location">
    <subcellularLocation>
        <location evidence="2">Cytoplasm</location>
    </subcellularLocation>
    <subcellularLocation>
        <location evidence="1">Nucleus membrane</location>
        <topology evidence="1">Multi-pass membrane protein</topology>
    </subcellularLocation>
</comment>
<evidence type="ECO:0000256" key="6">
    <source>
        <dbReference type="ARBA" id="ARBA00022989"/>
    </source>
</evidence>
<keyword evidence="8 11" id="KW-0472">Membrane</keyword>
<comment type="similarity">
    <text evidence="3">Belongs to the CNEP1R1 family.</text>
</comment>
<evidence type="ECO:0000256" key="10">
    <source>
        <dbReference type="ARBA" id="ARBA00030458"/>
    </source>
</evidence>
<feature type="transmembrane region" description="Helical" evidence="11">
    <location>
        <begin position="71"/>
        <end position="92"/>
    </location>
</feature>
<dbReference type="Proteomes" id="UP000025227">
    <property type="component" value="Unplaced"/>
</dbReference>
<evidence type="ECO:0000256" key="4">
    <source>
        <dbReference type="ARBA" id="ARBA00022490"/>
    </source>
</evidence>
<reference evidence="13" key="1">
    <citation type="submission" date="2020-12" db="UniProtKB">
        <authorList>
            <consortium name="WormBaseParasite"/>
        </authorList>
    </citation>
    <scope>IDENTIFICATION</scope>
    <source>
        <strain evidence="13">MHco3</strain>
    </source>
</reference>
<dbReference type="GO" id="GO:0006629">
    <property type="term" value="P:lipid metabolic process"/>
    <property type="evidence" value="ECO:0007669"/>
    <property type="project" value="UniProtKB-KW"/>
</dbReference>
<name>A0A7I4XTK5_HAECO</name>
<dbReference type="Pfam" id="PF09771">
    <property type="entry name" value="Tmemb_18A"/>
    <property type="match status" value="1"/>
</dbReference>
<dbReference type="GO" id="GO:0071595">
    <property type="term" value="C:Nem1-Spo7 phosphatase complex"/>
    <property type="evidence" value="ECO:0007669"/>
    <property type="project" value="InterPro"/>
</dbReference>
<dbReference type="WBParaSite" id="HCON_00005740-00001">
    <property type="protein sequence ID" value="HCON_00005740-00001"/>
    <property type="gene ID" value="HCON_00005740"/>
</dbReference>
<evidence type="ECO:0000256" key="7">
    <source>
        <dbReference type="ARBA" id="ARBA00023098"/>
    </source>
</evidence>
<protein>
    <recommendedName>
        <fullName evidence="10">Transmembrane protein 188</fullName>
    </recommendedName>
</protein>
<evidence type="ECO:0000256" key="8">
    <source>
        <dbReference type="ARBA" id="ARBA00023136"/>
    </source>
</evidence>
<evidence type="ECO:0000256" key="2">
    <source>
        <dbReference type="ARBA" id="ARBA00004496"/>
    </source>
</evidence>
<dbReference type="PANTHER" id="PTHR20996:SF1">
    <property type="entry name" value="NUCLEAR ENVELOPE PHOSPHATASE-REGULATORY SUBUNIT 1"/>
    <property type="match status" value="1"/>
</dbReference>
<evidence type="ECO:0000256" key="3">
    <source>
        <dbReference type="ARBA" id="ARBA00010998"/>
    </source>
</evidence>
<keyword evidence="9" id="KW-0539">Nucleus</keyword>
<evidence type="ECO:0000256" key="9">
    <source>
        <dbReference type="ARBA" id="ARBA00023242"/>
    </source>
</evidence>
<dbReference type="GO" id="GO:0031965">
    <property type="term" value="C:nuclear membrane"/>
    <property type="evidence" value="ECO:0007669"/>
    <property type="project" value="UniProtKB-SubCell"/>
</dbReference>
<dbReference type="GO" id="GO:0005737">
    <property type="term" value="C:cytoplasm"/>
    <property type="evidence" value="ECO:0007669"/>
    <property type="project" value="UniProtKB-SubCell"/>
</dbReference>
<keyword evidence="6 11" id="KW-1133">Transmembrane helix</keyword>
<proteinExistence type="inferred from homology"/>
<sequence length="129" mass="14687">MDDAATACEDLKFFERRLTEVISHMGPRCTRWRIVLLLISLSAVLTSYNWIADPTLRSVSLWESLQSHPVFSVSVPLLFILFTAFGIHRRVVEPSIIARRCRESLSYFSLSCDDNGKLIVKPTVRMSSP</sequence>
<dbReference type="OrthoDB" id="5786980at2759"/>
<evidence type="ECO:0000313" key="12">
    <source>
        <dbReference type="Proteomes" id="UP000025227"/>
    </source>
</evidence>
<keyword evidence="7" id="KW-0443">Lipid metabolism</keyword>
<feature type="transmembrane region" description="Helical" evidence="11">
    <location>
        <begin position="34"/>
        <end position="51"/>
    </location>
</feature>
<dbReference type="AlphaFoldDB" id="A0A7I4XTK5"/>
<keyword evidence="4" id="KW-0963">Cytoplasm</keyword>
<evidence type="ECO:0000256" key="11">
    <source>
        <dbReference type="SAM" id="Phobius"/>
    </source>
</evidence>
<evidence type="ECO:0000256" key="5">
    <source>
        <dbReference type="ARBA" id="ARBA00022692"/>
    </source>
</evidence>
<evidence type="ECO:0000313" key="13">
    <source>
        <dbReference type="WBParaSite" id="HCON_00005740-00001"/>
    </source>
</evidence>
<dbReference type="OMA" id="NHPFFAI"/>
<dbReference type="InterPro" id="IPR019168">
    <property type="entry name" value="NEP1-R1"/>
</dbReference>
<organism evidence="12 13">
    <name type="scientific">Haemonchus contortus</name>
    <name type="common">Barber pole worm</name>
    <dbReference type="NCBI Taxonomy" id="6289"/>
    <lineage>
        <taxon>Eukaryota</taxon>
        <taxon>Metazoa</taxon>
        <taxon>Ecdysozoa</taxon>
        <taxon>Nematoda</taxon>
        <taxon>Chromadorea</taxon>
        <taxon>Rhabditida</taxon>
        <taxon>Rhabditina</taxon>
        <taxon>Rhabditomorpha</taxon>
        <taxon>Strongyloidea</taxon>
        <taxon>Trichostrongylidae</taxon>
        <taxon>Haemonchus</taxon>
    </lineage>
</organism>
<accession>A0A7I4XTK5</accession>
<evidence type="ECO:0000256" key="1">
    <source>
        <dbReference type="ARBA" id="ARBA00004232"/>
    </source>
</evidence>